<feature type="site" description="Participates in a stacking interaction with the thymidine ring of dTDP-4-oxo-6-deoxyglucose" evidence="9">
    <location>
        <position position="138"/>
    </location>
</feature>
<evidence type="ECO:0000256" key="3">
    <source>
        <dbReference type="ARBA" id="ARBA00012098"/>
    </source>
</evidence>
<dbReference type="InterPro" id="IPR011051">
    <property type="entry name" value="RmlC_Cupin_sf"/>
</dbReference>
<comment type="catalytic activity">
    <reaction evidence="1">
        <text>dTDP-4-dehydro-6-deoxy-alpha-D-glucose = dTDP-4-dehydro-beta-L-rhamnose</text>
        <dbReference type="Rhea" id="RHEA:16969"/>
        <dbReference type="ChEBI" id="CHEBI:57649"/>
        <dbReference type="ChEBI" id="CHEBI:62830"/>
        <dbReference type="EC" id="5.1.3.13"/>
    </reaction>
</comment>
<comment type="function">
    <text evidence="2">Catalyzes the epimerization of the C3' and C5'positions of dTDP-6-deoxy-D-xylo-4-hexulose, forming dTDP-6-deoxy-L-lyxo-4-hexulose.</text>
</comment>
<dbReference type="STRING" id="1581557.BN1208_0918"/>
<evidence type="ECO:0000313" key="10">
    <source>
        <dbReference type="EMBL" id="CEZ19803.1"/>
    </source>
</evidence>
<evidence type="ECO:0000256" key="8">
    <source>
        <dbReference type="PIRSR" id="PIRSR600888-1"/>
    </source>
</evidence>
<evidence type="ECO:0000256" key="1">
    <source>
        <dbReference type="ARBA" id="ARBA00001298"/>
    </source>
</evidence>
<dbReference type="InterPro" id="IPR000888">
    <property type="entry name" value="RmlC-like"/>
</dbReference>
<dbReference type="OrthoDB" id="9800680at2"/>
<evidence type="ECO:0000313" key="11">
    <source>
        <dbReference type="Proteomes" id="UP000064007"/>
    </source>
</evidence>
<evidence type="ECO:0000256" key="2">
    <source>
        <dbReference type="ARBA" id="ARBA00001997"/>
    </source>
</evidence>
<dbReference type="EC" id="5.1.3.13" evidence="3"/>
<organism evidence="10 11">
    <name type="scientific">Candidatus Methylopumilus planktonicus</name>
    <dbReference type="NCBI Taxonomy" id="1581557"/>
    <lineage>
        <taxon>Bacteria</taxon>
        <taxon>Pseudomonadati</taxon>
        <taxon>Pseudomonadota</taxon>
        <taxon>Betaproteobacteria</taxon>
        <taxon>Nitrosomonadales</taxon>
        <taxon>Methylophilaceae</taxon>
        <taxon>Candidatus Methylopumilus</taxon>
    </lineage>
</organism>
<protein>
    <recommendedName>
        <fullName evidence="4">dTDP-4-dehydrorhamnose 3,5-epimerase</fullName>
        <ecNumber evidence="3">5.1.3.13</ecNumber>
    </recommendedName>
    <alternativeName>
        <fullName evidence="6">Thymidine diphospho-4-keto-rhamnose 3,5-epimerase</fullName>
    </alternativeName>
    <alternativeName>
        <fullName evidence="5">dTDP-4-keto-6-deoxyglucose 3,5-epimerase</fullName>
    </alternativeName>
    <alternativeName>
        <fullName evidence="7">dTDP-6-deoxy-D-xylo-4-hexulose 3,5-epimerase</fullName>
    </alternativeName>
</protein>
<dbReference type="AlphaFoldDB" id="A0A0D6EX33"/>
<evidence type="ECO:0000256" key="9">
    <source>
        <dbReference type="PIRSR" id="PIRSR600888-3"/>
    </source>
</evidence>
<evidence type="ECO:0000256" key="5">
    <source>
        <dbReference type="ARBA" id="ARBA00029758"/>
    </source>
</evidence>
<evidence type="ECO:0000256" key="4">
    <source>
        <dbReference type="ARBA" id="ARBA00019595"/>
    </source>
</evidence>
<dbReference type="CDD" id="cd00438">
    <property type="entry name" value="cupin_RmlC"/>
    <property type="match status" value="1"/>
</dbReference>
<proteinExistence type="predicted"/>
<name>A0A0D6EX33_9PROT</name>
<accession>A0A0D6EX33</accession>
<gene>
    <name evidence="10" type="primary">rfbC</name>
    <name evidence="10" type="ORF">BN1208_0918</name>
</gene>
<dbReference type="PANTHER" id="PTHR21047">
    <property type="entry name" value="DTDP-6-DEOXY-D-GLUCOSE-3,5 EPIMERASE"/>
    <property type="match status" value="1"/>
</dbReference>
<dbReference type="Proteomes" id="UP000064007">
    <property type="component" value="Chromosome 1"/>
</dbReference>
<feature type="active site" description="Proton acceptor" evidence="8">
    <location>
        <position position="65"/>
    </location>
</feature>
<dbReference type="PANTHER" id="PTHR21047:SF2">
    <property type="entry name" value="THYMIDINE DIPHOSPHO-4-KETO-RHAMNOSE 3,5-EPIMERASE"/>
    <property type="match status" value="1"/>
</dbReference>
<dbReference type="HOGENOM" id="CLU_090940_1_1_4"/>
<dbReference type="Pfam" id="PF00908">
    <property type="entry name" value="dTDP_sugar_isom"/>
    <property type="match status" value="1"/>
</dbReference>
<keyword evidence="10" id="KW-0413">Isomerase</keyword>
<dbReference type="KEGG" id="mbat:BN1208_0918"/>
<dbReference type="Gene3D" id="2.60.120.10">
    <property type="entry name" value="Jelly Rolls"/>
    <property type="match status" value="1"/>
</dbReference>
<dbReference type="EMBL" id="LN827929">
    <property type="protein sequence ID" value="CEZ19803.1"/>
    <property type="molecule type" value="Genomic_DNA"/>
</dbReference>
<dbReference type="GO" id="GO:0005829">
    <property type="term" value="C:cytosol"/>
    <property type="evidence" value="ECO:0007669"/>
    <property type="project" value="TreeGrafter"/>
</dbReference>
<dbReference type="GO" id="GO:0000271">
    <property type="term" value="P:polysaccharide biosynthetic process"/>
    <property type="evidence" value="ECO:0007669"/>
    <property type="project" value="TreeGrafter"/>
</dbReference>
<reference evidence="11" key="1">
    <citation type="submission" date="2014-12" db="EMBL/GenBank/DDBJ databases">
        <authorList>
            <person name="Salcher M.M."/>
        </authorList>
    </citation>
    <scope>NUCLEOTIDE SEQUENCE [LARGE SCALE GENOMIC DNA]</scope>
    <source>
        <strain evidence="11">MMS-10A-171</strain>
    </source>
</reference>
<evidence type="ECO:0000256" key="7">
    <source>
        <dbReference type="ARBA" id="ARBA00033311"/>
    </source>
</evidence>
<dbReference type="SUPFAM" id="SSF51182">
    <property type="entry name" value="RmlC-like cupins"/>
    <property type="match status" value="1"/>
</dbReference>
<dbReference type="RefSeq" id="WP_046488314.1">
    <property type="nucleotide sequence ID" value="NZ_LN827929.1"/>
</dbReference>
<feature type="active site" description="Proton donor" evidence="8">
    <location>
        <position position="132"/>
    </location>
</feature>
<dbReference type="GO" id="GO:0008830">
    <property type="term" value="F:dTDP-4-dehydrorhamnose 3,5-epimerase activity"/>
    <property type="evidence" value="ECO:0007669"/>
    <property type="project" value="UniProtKB-EC"/>
</dbReference>
<dbReference type="InterPro" id="IPR014710">
    <property type="entry name" value="RmlC-like_jellyroll"/>
</dbReference>
<keyword evidence="11" id="KW-1185">Reference proteome</keyword>
<evidence type="ECO:0000256" key="6">
    <source>
        <dbReference type="ARBA" id="ARBA00031424"/>
    </source>
</evidence>
<sequence>MSKKVNYNDSVLKDVMIIKPETFYDHRGEYVEIFNNETYNLKNLNLNFVQDDISISSKNVLRGIHGDNKTWKLISCLYGSFYFVVVNNNPKSEQYKKWQSFLLSDKNRLQILVPPNFGNGHLVISDTAIFHYKQTSYYDPSSQFTIKWNDPEFSIWWPIKDPILSRRDDLGQFVD</sequence>